<dbReference type="InterPro" id="IPR051481">
    <property type="entry name" value="BTB-POZ/Galectin-3-binding"/>
</dbReference>
<comment type="caution">
    <text evidence="2">The sequence shown here is derived from an EMBL/GenBank/DDBJ whole genome shotgun (WGS) entry which is preliminary data.</text>
</comment>
<dbReference type="Proteomes" id="UP001146793">
    <property type="component" value="Unassembled WGS sequence"/>
</dbReference>
<protein>
    <submittedName>
        <fullName evidence="2">Btb (Poz) domain-containing 2a-related</fullName>
    </submittedName>
</protein>
<gene>
    <name evidence="2" type="ORF">M0812_06627</name>
</gene>
<accession>A0AAV8AC84</accession>
<dbReference type="Pfam" id="PF00651">
    <property type="entry name" value="BTB"/>
    <property type="match status" value="1"/>
</dbReference>
<reference evidence="2" key="1">
    <citation type="submission" date="2022-08" db="EMBL/GenBank/DDBJ databases">
        <title>Novel sulphate-reducing endosymbionts in the free-living metamonad Anaeramoeba.</title>
        <authorList>
            <person name="Jerlstrom-Hultqvist J."/>
            <person name="Cepicka I."/>
            <person name="Gallot-Lavallee L."/>
            <person name="Salas-Leiva D."/>
            <person name="Curtis B.A."/>
            <person name="Zahonova K."/>
            <person name="Pipaliya S."/>
            <person name="Dacks J."/>
            <person name="Roger A.J."/>
        </authorList>
    </citation>
    <scope>NUCLEOTIDE SEQUENCE</scope>
    <source>
        <strain evidence="2">Busselton2</strain>
    </source>
</reference>
<dbReference type="SMART" id="SM00225">
    <property type="entry name" value="BTB"/>
    <property type="match status" value="1"/>
</dbReference>
<dbReference type="Gene3D" id="3.30.710.10">
    <property type="entry name" value="Potassium Channel Kv1.1, Chain A"/>
    <property type="match status" value="1"/>
</dbReference>
<sequence length="381" mass="43265">MKPLPFSSKKYTTPIQTYFGKYINNSTFSDVTFYVGEEKKAYHAHQSVLIMASPFFQSNFSKTIGTDKTSHVDITLKDIKPSNFEQILSFCYTGVISLCEDNCQELYSISKLLDLKKLCNHCVTYIKSRESTQQQKRAKNLSIYCNPLPRDEYSVAILSTGSNLQSHEDLCKLIMVNRFIRKVTTFQIENQIRVLDFKTLKPYNALFLFNNTQNLESSKLVGDLLAQYVIDGGVLIISTINCLVKDNESQLFGKISTNEFLPIPKNVLLSQSPVSVYPYTNASNHNGTNTLLNGIETIQKEITPKRILAKRKFKDTTILAKWSDGNVLVAQRTFPQYTRSGAIIVINSDMPARDKLKWSSCLNDPRSKLISNLIKYSLTCF</sequence>
<dbReference type="EMBL" id="JANTQA010000012">
    <property type="protein sequence ID" value="KAJ3450450.1"/>
    <property type="molecule type" value="Genomic_DNA"/>
</dbReference>
<dbReference type="InterPro" id="IPR011333">
    <property type="entry name" value="SKP1/BTB/POZ_sf"/>
</dbReference>
<name>A0AAV8AC84_9EUKA</name>
<evidence type="ECO:0000259" key="1">
    <source>
        <dbReference type="PROSITE" id="PS50097"/>
    </source>
</evidence>
<evidence type="ECO:0000313" key="3">
    <source>
        <dbReference type="Proteomes" id="UP001146793"/>
    </source>
</evidence>
<dbReference type="PANTHER" id="PTHR24410:SF23">
    <property type="entry name" value="BTB DOMAIN-CONTAINING PROTEIN-RELATED"/>
    <property type="match status" value="1"/>
</dbReference>
<dbReference type="InterPro" id="IPR000210">
    <property type="entry name" value="BTB/POZ_dom"/>
</dbReference>
<dbReference type="PANTHER" id="PTHR24410">
    <property type="entry name" value="HL07962P-RELATED"/>
    <property type="match status" value="1"/>
</dbReference>
<dbReference type="PROSITE" id="PS50097">
    <property type="entry name" value="BTB"/>
    <property type="match status" value="1"/>
</dbReference>
<dbReference type="AlphaFoldDB" id="A0AAV8AC84"/>
<feature type="domain" description="BTB" evidence="1">
    <location>
        <begin position="29"/>
        <end position="100"/>
    </location>
</feature>
<dbReference type="CDD" id="cd18186">
    <property type="entry name" value="BTB_POZ_ZBTB_KLHL-like"/>
    <property type="match status" value="1"/>
</dbReference>
<dbReference type="SUPFAM" id="SSF54695">
    <property type="entry name" value="POZ domain"/>
    <property type="match status" value="1"/>
</dbReference>
<proteinExistence type="predicted"/>
<organism evidence="2 3">
    <name type="scientific">Anaeramoeba flamelloides</name>
    <dbReference type="NCBI Taxonomy" id="1746091"/>
    <lineage>
        <taxon>Eukaryota</taxon>
        <taxon>Metamonada</taxon>
        <taxon>Anaeramoebidae</taxon>
        <taxon>Anaeramoeba</taxon>
    </lineage>
</organism>
<evidence type="ECO:0000313" key="2">
    <source>
        <dbReference type="EMBL" id="KAJ3450450.1"/>
    </source>
</evidence>